<gene>
    <name evidence="1" type="ORF">JAO71_04040</name>
</gene>
<accession>A0ABS1WIL6</accession>
<keyword evidence="2" id="KW-1185">Reference proteome</keyword>
<evidence type="ECO:0000313" key="2">
    <source>
        <dbReference type="Proteomes" id="UP000605013"/>
    </source>
</evidence>
<reference evidence="1 2" key="1">
    <citation type="submission" date="2020-12" db="EMBL/GenBank/DDBJ databases">
        <title>Olleya sediminilitoris sp. nov., isolated from a tidal flat.</title>
        <authorList>
            <person name="Park S."/>
            <person name="Yoon J.-H."/>
        </authorList>
    </citation>
    <scope>NUCLEOTIDE SEQUENCE [LARGE SCALE GENOMIC DNA]</scope>
    <source>
        <strain evidence="1 2">YSTF-M6</strain>
    </source>
</reference>
<name>A0ABS1WIL6_9FLAO</name>
<dbReference type="EMBL" id="JAEMEF010000002">
    <property type="protein sequence ID" value="MBL7558967.1"/>
    <property type="molecule type" value="Genomic_DNA"/>
</dbReference>
<evidence type="ECO:0000313" key="1">
    <source>
        <dbReference type="EMBL" id="MBL7558967.1"/>
    </source>
</evidence>
<proteinExistence type="predicted"/>
<dbReference type="Proteomes" id="UP000605013">
    <property type="component" value="Unassembled WGS sequence"/>
</dbReference>
<sequence length="204" mass="23775">MDWNEINDLLNSQIKENKDVSSGYEQIKKVLSDNNLPITQIDTNRILKRFQDWLIEVLEKEPIPEEIKSIYFGLSELSFPDIDDGQSKTTIYIAGSKFSPDEDSDWNCDTEYLPKRRYLLLDDFEKIDNLKSENELSGDYEVLVFNGLLNLLVAHTMKDLKSQFLTYKIKKFGLFESIKEREQLYFGVGFDSGDTYLIGQLKKE</sequence>
<dbReference type="RefSeq" id="WP_202999053.1">
    <property type="nucleotide sequence ID" value="NZ_JAEMEF010000002.1"/>
</dbReference>
<protein>
    <submittedName>
        <fullName evidence="1">Uncharacterized protein</fullName>
    </submittedName>
</protein>
<comment type="caution">
    <text evidence="1">The sequence shown here is derived from an EMBL/GenBank/DDBJ whole genome shotgun (WGS) entry which is preliminary data.</text>
</comment>
<organism evidence="1 2">
    <name type="scientific">Olleya sediminilitoris</name>
    <dbReference type="NCBI Taxonomy" id="2795739"/>
    <lineage>
        <taxon>Bacteria</taxon>
        <taxon>Pseudomonadati</taxon>
        <taxon>Bacteroidota</taxon>
        <taxon>Flavobacteriia</taxon>
        <taxon>Flavobacteriales</taxon>
        <taxon>Flavobacteriaceae</taxon>
    </lineage>
</organism>